<accession>A0A7R9QL10</accession>
<gene>
    <name evidence="1" type="ORF">OSB1V03_LOCUS22654</name>
</gene>
<sequence length="35" mass="4059">MKNNGNYYVTVVEDVTTSRVICSATLFTEYKFIHN</sequence>
<dbReference type="EMBL" id="OC904570">
    <property type="protein sequence ID" value="CAD7650005.1"/>
    <property type="molecule type" value="Genomic_DNA"/>
</dbReference>
<reference evidence="1" key="1">
    <citation type="submission" date="2020-11" db="EMBL/GenBank/DDBJ databases">
        <authorList>
            <person name="Tran Van P."/>
        </authorList>
    </citation>
    <scope>NUCLEOTIDE SEQUENCE</scope>
</reference>
<keyword evidence="2" id="KW-1185">Reference proteome</keyword>
<protein>
    <submittedName>
        <fullName evidence="1">Uncharacterized protein</fullName>
    </submittedName>
</protein>
<dbReference type="OrthoDB" id="10039976at2759"/>
<dbReference type="Proteomes" id="UP000759131">
    <property type="component" value="Unassembled WGS sequence"/>
</dbReference>
<dbReference type="Gene3D" id="3.40.630.30">
    <property type="match status" value="1"/>
</dbReference>
<evidence type="ECO:0000313" key="1">
    <source>
        <dbReference type="EMBL" id="CAD7650005.1"/>
    </source>
</evidence>
<organism evidence="1">
    <name type="scientific">Medioppia subpectinata</name>
    <dbReference type="NCBI Taxonomy" id="1979941"/>
    <lineage>
        <taxon>Eukaryota</taxon>
        <taxon>Metazoa</taxon>
        <taxon>Ecdysozoa</taxon>
        <taxon>Arthropoda</taxon>
        <taxon>Chelicerata</taxon>
        <taxon>Arachnida</taxon>
        <taxon>Acari</taxon>
        <taxon>Acariformes</taxon>
        <taxon>Sarcoptiformes</taxon>
        <taxon>Oribatida</taxon>
        <taxon>Brachypylina</taxon>
        <taxon>Oppioidea</taxon>
        <taxon>Oppiidae</taxon>
        <taxon>Medioppia</taxon>
    </lineage>
</organism>
<name>A0A7R9QL10_9ACAR</name>
<evidence type="ECO:0000313" key="2">
    <source>
        <dbReference type="Proteomes" id="UP000759131"/>
    </source>
</evidence>
<feature type="non-terminal residue" evidence="1">
    <location>
        <position position="35"/>
    </location>
</feature>
<dbReference type="AlphaFoldDB" id="A0A7R9QL10"/>
<proteinExistence type="predicted"/>
<dbReference type="EMBL" id="CAJPIZ010049995">
    <property type="protein sequence ID" value="CAG2122708.1"/>
    <property type="molecule type" value="Genomic_DNA"/>
</dbReference>